<dbReference type="Pfam" id="PF00296">
    <property type="entry name" value="Bac_luciferase"/>
    <property type="match status" value="1"/>
</dbReference>
<dbReference type="InterPro" id="IPR050766">
    <property type="entry name" value="Bact_Lucif_Oxidored"/>
</dbReference>
<feature type="domain" description="Luciferase-like" evidence="1">
    <location>
        <begin position="12"/>
        <end position="293"/>
    </location>
</feature>
<evidence type="ECO:0000259" key="1">
    <source>
        <dbReference type="Pfam" id="PF00296"/>
    </source>
</evidence>
<protein>
    <submittedName>
        <fullName evidence="2">LLM class flavin-dependent oxidoreductase</fullName>
    </submittedName>
</protein>
<dbReference type="SUPFAM" id="SSF51679">
    <property type="entry name" value="Bacterial luciferase-like"/>
    <property type="match status" value="1"/>
</dbReference>
<evidence type="ECO:0000313" key="3">
    <source>
        <dbReference type="Proteomes" id="UP001199469"/>
    </source>
</evidence>
<dbReference type="Gene3D" id="3.20.20.30">
    <property type="entry name" value="Luciferase-like domain"/>
    <property type="match status" value="1"/>
</dbReference>
<proteinExistence type="predicted"/>
<dbReference type="PANTHER" id="PTHR30137">
    <property type="entry name" value="LUCIFERASE-LIKE MONOOXYGENASE"/>
    <property type="match status" value="1"/>
</dbReference>
<comment type="caution">
    <text evidence="2">The sequence shown here is derived from an EMBL/GenBank/DDBJ whole genome shotgun (WGS) entry which is preliminary data.</text>
</comment>
<reference evidence="2 3" key="1">
    <citation type="submission" date="2021-11" db="EMBL/GenBank/DDBJ databases">
        <title>Draft genome sequence of Actinomycetospora sp. SF1 isolated from the rhizosphere soil.</title>
        <authorList>
            <person name="Duangmal K."/>
            <person name="Chantavorakit T."/>
        </authorList>
    </citation>
    <scope>NUCLEOTIDE SEQUENCE [LARGE SCALE GENOMIC DNA]</scope>
    <source>
        <strain evidence="2 3">TBRC 5722</strain>
    </source>
</reference>
<sequence length="356" mass="38856">MPTPGVPLEKLGFLTLGTYDGDDPAPGHEHLLREIVLGEELGFDSVWLRHRHFQSGISSPVTMLAAASQRTSRIDFGTAVTPLGWENPLRYAEDLGTLDILSGGRMNPGISVGPPIHWDDVKGGLYPDTADVEDLTYTRVERLLRILRREPVSTFSGVDGIESFTDWVQPHSPGLADRVWYGGGSRRSVRWAGEQGLAMLTSNVIQSEGHDLGDDASRVFEQIQREQIELFRSVHPLGGAARVSQGLVVIPTDTATADQEARYRAYVEARTPRTAVAHGPRQMLFARDLVGSSEEIAEALYTNAAFREVREVVWALPFTFEHADYVQILTDMATKLGPALGWSPRASGATGIGAAG</sequence>
<dbReference type="InterPro" id="IPR036661">
    <property type="entry name" value="Luciferase-like_sf"/>
</dbReference>
<name>A0ABS8PDU6_9PSEU</name>
<gene>
    <name evidence="2" type="ORF">LQ327_23965</name>
</gene>
<keyword evidence="3" id="KW-1185">Reference proteome</keyword>
<dbReference type="InterPro" id="IPR011251">
    <property type="entry name" value="Luciferase-like_dom"/>
</dbReference>
<organism evidence="2 3">
    <name type="scientific">Actinomycetospora endophytica</name>
    <dbReference type="NCBI Taxonomy" id="2291215"/>
    <lineage>
        <taxon>Bacteria</taxon>
        <taxon>Bacillati</taxon>
        <taxon>Actinomycetota</taxon>
        <taxon>Actinomycetes</taxon>
        <taxon>Pseudonocardiales</taxon>
        <taxon>Pseudonocardiaceae</taxon>
        <taxon>Actinomycetospora</taxon>
    </lineage>
</organism>
<dbReference type="Proteomes" id="UP001199469">
    <property type="component" value="Unassembled WGS sequence"/>
</dbReference>
<evidence type="ECO:0000313" key="2">
    <source>
        <dbReference type="EMBL" id="MCD2196437.1"/>
    </source>
</evidence>
<dbReference type="PANTHER" id="PTHR30137:SF15">
    <property type="entry name" value="BLL6902 PROTEIN"/>
    <property type="match status" value="1"/>
</dbReference>
<accession>A0ABS8PDU6</accession>
<dbReference type="EMBL" id="JAJNDB010000006">
    <property type="protein sequence ID" value="MCD2196437.1"/>
    <property type="molecule type" value="Genomic_DNA"/>
</dbReference>
<dbReference type="RefSeq" id="WP_230738300.1">
    <property type="nucleotide sequence ID" value="NZ_JAJNDB010000006.1"/>
</dbReference>